<protein>
    <submittedName>
        <fullName evidence="2">Uncharacterized protein</fullName>
    </submittedName>
</protein>
<comment type="caution">
    <text evidence="2">The sequence shown here is derived from an EMBL/GenBank/DDBJ whole genome shotgun (WGS) entry which is preliminary data.</text>
</comment>
<evidence type="ECO:0000313" key="3">
    <source>
        <dbReference type="Proteomes" id="UP000037510"/>
    </source>
</evidence>
<organism evidence="2 3">
    <name type="scientific">Operophtera brumata</name>
    <name type="common">Winter moth</name>
    <name type="synonym">Phalaena brumata</name>
    <dbReference type="NCBI Taxonomy" id="104452"/>
    <lineage>
        <taxon>Eukaryota</taxon>
        <taxon>Metazoa</taxon>
        <taxon>Ecdysozoa</taxon>
        <taxon>Arthropoda</taxon>
        <taxon>Hexapoda</taxon>
        <taxon>Insecta</taxon>
        <taxon>Pterygota</taxon>
        <taxon>Neoptera</taxon>
        <taxon>Endopterygota</taxon>
        <taxon>Lepidoptera</taxon>
        <taxon>Glossata</taxon>
        <taxon>Ditrysia</taxon>
        <taxon>Geometroidea</taxon>
        <taxon>Geometridae</taxon>
        <taxon>Larentiinae</taxon>
        <taxon>Operophtera</taxon>
    </lineage>
</organism>
<dbReference type="EMBL" id="JTDY01000593">
    <property type="protein sequence ID" value="KOB76544.1"/>
    <property type="molecule type" value="Genomic_DNA"/>
</dbReference>
<feature type="transmembrane region" description="Helical" evidence="1">
    <location>
        <begin position="44"/>
        <end position="63"/>
    </location>
</feature>
<feature type="transmembrane region" description="Helical" evidence="1">
    <location>
        <begin position="12"/>
        <end position="38"/>
    </location>
</feature>
<evidence type="ECO:0000256" key="1">
    <source>
        <dbReference type="SAM" id="Phobius"/>
    </source>
</evidence>
<accession>A0A0L7LMG1</accession>
<sequence>MCRTLCSLVQSVICLVQMVVRIFMTVVLMIESLIRMILQTLYNFISFVLQLISLIPICIVFLLSSRLKCFLCSGGGGCGGCGGAGGGGGPCDCIIAIIAIYILYLIFKSTGTLDKLMAKLGYTQANTKPNSDFRLIANNTFDNSTIDNSTIDSDYLNLMDDEDDSTPVDQTTEETVLDDVSTTKLFRRKDGSRINKTTAVYYMI</sequence>
<keyword evidence="1" id="KW-0812">Transmembrane</keyword>
<proteinExistence type="predicted"/>
<dbReference type="Proteomes" id="UP000037510">
    <property type="component" value="Unassembled WGS sequence"/>
</dbReference>
<keyword evidence="3" id="KW-1185">Reference proteome</keyword>
<reference evidence="2 3" key="1">
    <citation type="journal article" date="2015" name="Genome Biol. Evol.">
        <title>The genome of winter moth (Operophtera brumata) provides a genomic perspective on sexual dimorphism and phenology.</title>
        <authorList>
            <person name="Derks M.F."/>
            <person name="Smit S."/>
            <person name="Salis L."/>
            <person name="Schijlen E."/>
            <person name="Bossers A."/>
            <person name="Mateman C."/>
            <person name="Pijl A.S."/>
            <person name="de Ridder D."/>
            <person name="Groenen M.A."/>
            <person name="Visser M.E."/>
            <person name="Megens H.J."/>
        </authorList>
    </citation>
    <scope>NUCLEOTIDE SEQUENCE [LARGE SCALE GENOMIC DNA]</scope>
    <source>
        <strain evidence="2">WM2013NL</strain>
        <tissue evidence="2">Head and thorax</tissue>
    </source>
</reference>
<dbReference type="AlphaFoldDB" id="A0A0L7LMG1"/>
<gene>
    <name evidence="2" type="ORF">OBRU01_05566</name>
</gene>
<keyword evidence="1" id="KW-1133">Transmembrane helix</keyword>
<keyword evidence="1" id="KW-0472">Membrane</keyword>
<name>A0A0L7LMG1_OPEBR</name>
<evidence type="ECO:0000313" key="2">
    <source>
        <dbReference type="EMBL" id="KOB76544.1"/>
    </source>
</evidence>